<dbReference type="AlphaFoldDB" id="A0AAD5UHS5"/>
<evidence type="ECO:0000256" key="8">
    <source>
        <dbReference type="ARBA" id="ARBA00023136"/>
    </source>
</evidence>
<sequence>MWGCNRTNAWCTLSISFCANTRQGRNDLRTIKRQKTPAKCMTEKELEVKGLDVEKQIDEFTELSDDDVEKVLGDLALDFIGGVVSTEDDPSQHALTLRGLFIATLFSFPLAFINTIGSFRNNVFSIPSTIANILAYPIGVFFAAVLPDVSILGISLNPGHFNLKEHVIIYTIVSAAATAPYGIDNIVAQKLVFGDNNVNIINSFLFVFFTQFLGYGVAGLGRRFFIKPTAMLWPSVLGQVGFFNSFHNVSENPNGKYYHSMSRYTAFWLAFGFMFVYEWIPSFFANALMSVSLLCLITKNRTVRFLGSAYYDQGPGILSFSFDWTFINGAYSPMYVNWNSIIGNILGMWIIAPLGYYWGAFGTPALQPSLNYGGGDVGSAQAWKNASVATDPLPRYSSNKLFDVNGYRIYLDQGGYPHLLDDNNNLNTTAYAVAGSKVYMSTGFAFSYLSSFMTFGAMFSQTFLFYGKDIARQLKEAINQTESDLDAKDPHYKIMKNYKDIPEVYYLIYLGILLVCTAIFMQVSVFYVPWYGTLFAFALSVLGAIPVASITGITGSQPGLNIISELIAGFIWPGNTVIVMGFKSLATNVMLQAVALLGDLKLGHYMHISPIAMVAAQCIGTFYGAIGNTATTFFAMDNIVNITDPTSQYQAQSYQIFASAAAIWGALGPARQFGPGSPYFSLNLGYLVGFLAPFIPWIMKKIYPSNTWDYVNMYIVVASMAPGTGTVNSGFINIIILQIFVQWYLFKYQRDFWDKYVFSIQNAFDCAAPLVSAFGALLSVFVIPSSAGQSGLFSPAIYDYYCYGQTWDGKPSSF</sequence>
<keyword evidence="5" id="KW-0571">Peptide transport</keyword>
<feature type="transmembrane region" description="Helical" evidence="9">
    <location>
        <begin position="167"/>
        <end position="188"/>
    </location>
</feature>
<dbReference type="InterPro" id="IPR004648">
    <property type="entry name" value="Oligpept_transpt"/>
</dbReference>
<keyword evidence="3" id="KW-0813">Transport</keyword>
<accession>A0AAD5UHS5</accession>
<evidence type="ECO:0000313" key="10">
    <source>
        <dbReference type="EMBL" id="KAJ3255248.1"/>
    </source>
</evidence>
<comment type="subcellular location">
    <subcellularLocation>
        <location evidence="1">Membrane</location>
        <topology evidence="1">Multi-pass membrane protein</topology>
    </subcellularLocation>
</comment>
<keyword evidence="4 9" id="KW-0812">Transmembrane</keyword>
<dbReference type="GO" id="GO:0016020">
    <property type="term" value="C:membrane"/>
    <property type="evidence" value="ECO:0007669"/>
    <property type="project" value="UniProtKB-SubCell"/>
</dbReference>
<feature type="transmembrane region" description="Helical" evidence="9">
    <location>
        <begin position="267"/>
        <end position="297"/>
    </location>
</feature>
<evidence type="ECO:0000256" key="3">
    <source>
        <dbReference type="ARBA" id="ARBA00022448"/>
    </source>
</evidence>
<feature type="transmembrane region" description="Helical" evidence="9">
    <location>
        <begin position="762"/>
        <end position="783"/>
    </location>
</feature>
<comment type="similarity">
    <text evidence="2">Belongs to the oligopeptide OPT transporter family.</text>
</comment>
<evidence type="ECO:0000256" key="4">
    <source>
        <dbReference type="ARBA" id="ARBA00022692"/>
    </source>
</evidence>
<feature type="transmembrane region" description="Helical" evidence="9">
    <location>
        <begin position="711"/>
        <end position="741"/>
    </location>
</feature>
<dbReference type="Proteomes" id="UP001210925">
    <property type="component" value="Unassembled WGS sequence"/>
</dbReference>
<evidence type="ECO:0000256" key="6">
    <source>
        <dbReference type="ARBA" id="ARBA00022927"/>
    </source>
</evidence>
<dbReference type="GO" id="GO:0035673">
    <property type="term" value="F:oligopeptide transmembrane transporter activity"/>
    <property type="evidence" value="ECO:0007669"/>
    <property type="project" value="InterPro"/>
</dbReference>
<feature type="transmembrane region" description="Helical" evidence="9">
    <location>
        <begin position="679"/>
        <end position="699"/>
    </location>
</feature>
<dbReference type="EMBL" id="JADGKB010000069">
    <property type="protein sequence ID" value="KAJ3255248.1"/>
    <property type="molecule type" value="Genomic_DNA"/>
</dbReference>
<evidence type="ECO:0000313" key="11">
    <source>
        <dbReference type="Proteomes" id="UP001210925"/>
    </source>
</evidence>
<dbReference type="GO" id="GO:0015031">
    <property type="term" value="P:protein transport"/>
    <property type="evidence" value="ECO:0007669"/>
    <property type="project" value="UniProtKB-KW"/>
</dbReference>
<dbReference type="Pfam" id="PF03169">
    <property type="entry name" value="OPT"/>
    <property type="match status" value="1"/>
</dbReference>
<protein>
    <submittedName>
        <fullName evidence="10">Uncharacterized protein</fullName>
    </submittedName>
</protein>
<proteinExistence type="inferred from homology"/>
<feature type="transmembrane region" description="Helical" evidence="9">
    <location>
        <begin position="504"/>
        <end position="528"/>
    </location>
</feature>
<feature type="transmembrane region" description="Helical" evidence="9">
    <location>
        <begin position="95"/>
        <end position="113"/>
    </location>
</feature>
<evidence type="ECO:0000256" key="9">
    <source>
        <dbReference type="SAM" id="Phobius"/>
    </source>
</evidence>
<feature type="transmembrane region" description="Helical" evidence="9">
    <location>
        <begin position="534"/>
        <end position="554"/>
    </location>
</feature>
<feature type="transmembrane region" description="Helical" evidence="9">
    <location>
        <begin position="445"/>
        <end position="466"/>
    </location>
</feature>
<keyword evidence="7 9" id="KW-1133">Transmembrane helix</keyword>
<reference evidence="10" key="1">
    <citation type="submission" date="2020-05" db="EMBL/GenBank/DDBJ databases">
        <title>Phylogenomic resolution of chytrid fungi.</title>
        <authorList>
            <person name="Stajich J.E."/>
            <person name="Amses K."/>
            <person name="Simmons R."/>
            <person name="Seto K."/>
            <person name="Myers J."/>
            <person name="Bonds A."/>
            <person name="Quandt C.A."/>
            <person name="Barry K."/>
            <person name="Liu P."/>
            <person name="Grigoriev I."/>
            <person name="Longcore J.E."/>
            <person name="James T.Y."/>
        </authorList>
    </citation>
    <scope>NUCLEOTIDE SEQUENCE</scope>
    <source>
        <strain evidence="10">PLAUS21</strain>
    </source>
</reference>
<feature type="transmembrane region" description="Helical" evidence="9">
    <location>
        <begin position="200"/>
        <end position="218"/>
    </location>
</feature>
<comment type="caution">
    <text evidence="10">The sequence shown here is derived from an EMBL/GenBank/DDBJ whole genome shotgun (WGS) entry which is preliminary data.</text>
</comment>
<dbReference type="InterPro" id="IPR004813">
    <property type="entry name" value="OPT"/>
</dbReference>
<keyword evidence="6" id="KW-0653">Protein transport</keyword>
<evidence type="ECO:0000256" key="2">
    <source>
        <dbReference type="ARBA" id="ARBA00008807"/>
    </source>
</evidence>
<name>A0AAD5UHS5_9FUNG</name>
<keyword evidence="8 9" id="KW-0472">Membrane</keyword>
<feature type="transmembrane region" description="Helical" evidence="9">
    <location>
        <begin position="133"/>
        <end position="155"/>
    </location>
</feature>
<evidence type="ECO:0000256" key="7">
    <source>
        <dbReference type="ARBA" id="ARBA00022989"/>
    </source>
</evidence>
<dbReference type="PANTHER" id="PTHR22601">
    <property type="entry name" value="ISP4 LIKE PROTEIN"/>
    <property type="match status" value="1"/>
</dbReference>
<feature type="transmembrane region" description="Helical" evidence="9">
    <location>
        <begin position="341"/>
        <end position="359"/>
    </location>
</feature>
<evidence type="ECO:0000256" key="5">
    <source>
        <dbReference type="ARBA" id="ARBA00022856"/>
    </source>
</evidence>
<dbReference type="NCBIfam" id="TIGR00728">
    <property type="entry name" value="OPT_sfam"/>
    <property type="match status" value="2"/>
</dbReference>
<evidence type="ECO:0000256" key="1">
    <source>
        <dbReference type="ARBA" id="ARBA00004141"/>
    </source>
</evidence>
<organism evidence="10 11">
    <name type="scientific">Boothiomyces macroporosus</name>
    <dbReference type="NCBI Taxonomy" id="261099"/>
    <lineage>
        <taxon>Eukaryota</taxon>
        <taxon>Fungi</taxon>
        <taxon>Fungi incertae sedis</taxon>
        <taxon>Chytridiomycota</taxon>
        <taxon>Chytridiomycota incertae sedis</taxon>
        <taxon>Chytridiomycetes</taxon>
        <taxon>Rhizophydiales</taxon>
        <taxon>Terramycetaceae</taxon>
        <taxon>Boothiomyces</taxon>
    </lineage>
</organism>
<keyword evidence="11" id="KW-1185">Reference proteome</keyword>
<gene>
    <name evidence="10" type="ORF">HK103_006384</name>
</gene>
<feature type="transmembrane region" description="Helical" evidence="9">
    <location>
        <begin position="566"/>
        <end position="585"/>
    </location>
</feature>
<feature type="transmembrane region" description="Helical" evidence="9">
    <location>
        <begin position="605"/>
        <end position="626"/>
    </location>
</feature>